<dbReference type="PROSITE" id="PS00571">
    <property type="entry name" value="AMIDASES"/>
    <property type="match status" value="1"/>
</dbReference>
<feature type="region of interest" description="Disordered" evidence="2">
    <location>
        <begin position="1"/>
        <end position="21"/>
    </location>
</feature>
<evidence type="ECO:0000259" key="3">
    <source>
        <dbReference type="Pfam" id="PF01425"/>
    </source>
</evidence>
<dbReference type="PANTHER" id="PTHR11895:SF7">
    <property type="entry name" value="GLUTAMYL-TRNA(GLN) AMIDOTRANSFERASE SUBUNIT A, MITOCHONDRIAL"/>
    <property type="match status" value="1"/>
</dbReference>
<dbReference type="RefSeq" id="WP_397405861.1">
    <property type="nucleotide sequence ID" value="NZ_JBIRYI010000010.1"/>
</dbReference>
<feature type="compositionally biased region" description="Basic and acidic residues" evidence="2">
    <location>
        <begin position="12"/>
        <end position="21"/>
    </location>
</feature>
<organism evidence="4 5">
    <name type="scientific">Promicromonospora kroppenstedtii</name>
    <dbReference type="NCBI Taxonomy" id="440482"/>
    <lineage>
        <taxon>Bacteria</taxon>
        <taxon>Bacillati</taxon>
        <taxon>Actinomycetota</taxon>
        <taxon>Actinomycetes</taxon>
        <taxon>Micrococcales</taxon>
        <taxon>Promicromonosporaceae</taxon>
        <taxon>Promicromonospora</taxon>
    </lineage>
</organism>
<evidence type="ECO:0000256" key="2">
    <source>
        <dbReference type="SAM" id="MobiDB-lite"/>
    </source>
</evidence>
<reference evidence="4 5" key="1">
    <citation type="submission" date="2024-10" db="EMBL/GenBank/DDBJ databases">
        <title>The Natural Products Discovery Center: Release of the First 8490 Sequenced Strains for Exploring Actinobacteria Biosynthetic Diversity.</title>
        <authorList>
            <person name="Kalkreuter E."/>
            <person name="Kautsar S.A."/>
            <person name="Yang D."/>
            <person name="Bader C.D."/>
            <person name="Teijaro C.N."/>
            <person name="Fluegel L."/>
            <person name="Davis C.M."/>
            <person name="Simpson J.R."/>
            <person name="Lauterbach L."/>
            <person name="Steele A.D."/>
            <person name="Gui C."/>
            <person name="Meng S."/>
            <person name="Li G."/>
            <person name="Viehrig K."/>
            <person name="Ye F."/>
            <person name="Su P."/>
            <person name="Kiefer A.F."/>
            <person name="Nichols A."/>
            <person name="Cepeda A.J."/>
            <person name="Yan W."/>
            <person name="Fan B."/>
            <person name="Jiang Y."/>
            <person name="Adhikari A."/>
            <person name="Zheng C.-J."/>
            <person name="Schuster L."/>
            <person name="Cowan T.M."/>
            <person name="Smanski M.J."/>
            <person name="Chevrette M.G."/>
            <person name="De Carvalho L.P.S."/>
            <person name="Shen B."/>
        </authorList>
    </citation>
    <scope>NUCLEOTIDE SEQUENCE [LARGE SCALE GENOMIC DNA]</scope>
    <source>
        <strain evidence="4 5">NPDC019481</strain>
    </source>
</reference>
<protein>
    <submittedName>
        <fullName evidence="4">Amidase</fullName>
    </submittedName>
</protein>
<sequence length="478" mass="50135">MNLPSHMGVVDTADRVRSGRESARSVAERALARADAVDPAVRSLVWRDDDATLAAADAVDRALAAGVDLPPFAGVPITIKDTFAVAGQPWTRGSLAIDDTPATDTDLLPAAAFAAGFVQLGRAATPELAMTTSCESPRSGVTHNPWDLDRSPGGSSGGSAAAVAAGIVPVALASDGGGSLRVPAAFCGLVGLKPGRGLLPQRVQGWEGGATEGVVTRTVRDTAAVVTHLAAPDPLAWSRGPAAPDYLATLDDAPRPMRVGLLTRSWDPRIHVDAACVAAVEDAADVLRGHGHTVVALDAHEGGAELMDLYPGVVIPAWLQQTPLDHPERLQPYIRRVMDQADTLGAAGYVRGAVRMRALARTVTESLFHAADVVLTPTTATRVPANGVVLDELTRQAPSRESVIYERTLAFTTVPSVLGVPALTLPTHLDDDGLPLGTQLVAPQGGEGLLLRLGQVLERHYAWDHRLPPHHPEGTRQR</sequence>
<dbReference type="InterPro" id="IPR000120">
    <property type="entry name" value="Amidase"/>
</dbReference>
<dbReference type="InterPro" id="IPR023631">
    <property type="entry name" value="Amidase_dom"/>
</dbReference>
<name>A0ABW7XN13_9MICO</name>
<dbReference type="InterPro" id="IPR036928">
    <property type="entry name" value="AS_sf"/>
</dbReference>
<evidence type="ECO:0000313" key="5">
    <source>
        <dbReference type="Proteomes" id="UP001611580"/>
    </source>
</evidence>
<dbReference type="Gene3D" id="3.90.1300.10">
    <property type="entry name" value="Amidase signature (AS) domain"/>
    <property type="match status" value="1"/>
</dbReference>
<feature type="domain" description="Amidase" evidence="3">
    <location>
        <begin position="27"/>
        <end position="451"/>
    </location>
</feature>
<gene>
    <name evidence="4" type="ORF">ACH47X_17705</name>
</gene>
<evidence type="ECO:0000313" key="4">
    <source>
        <dbReference type="EMBL" id="MFI2488748.1"/>
    </source>
</evidence>
<evidence type="ECO:0000256" key="1">
    <source>
        <dbReference type="ARBA" id="ARBA00009199"/>
    </source>
</evidence>
<dbReference type="SUPFAM" id="SSF75304">
    <property type="entry name" value="Amidase signature (AS) enzymes"/>
    <property type="match status" value="1"/>
</dbReference>
<dbReference type="Proteomes" id="UP001611580">
    <property type="component" value="Unassembled WGS sequence"/>
</dbReference>
<dbReference type="PANTHER" id="PTHR11895">
    <property type="entry name" value="TRANSAMIDASE"/>
    <property type="match status" value="1"/>
</dbReference>
<accession>A0ABW7XN13</accession>
<proteinExistence type="inferred from homology"/>
<keyword evidence="5" id="KW-1185">Reference proteome</keyword>
<dbReference type="InterPro" id="IPR020556">
    <property type="entry name" value="Amidase_CS"/>
</dbReference>
<comment type="caution">
    <text evidence="4">The sequence shown here is derived from an EMBL/GenBank/DDBJ whole genome shotgun (WGS) entry which is preliminary data.</text>
</comment>
<comment type="similarity">
    <text evidence="1">Belongs to the amidase family.</text>
</comment>
<dbReference type="Pfam" id="PF01425">
    <property type="entry name" value="Amidase"/>
    <property type="match status" value="1"/>
</dbReference>
<dbReference type="EMBL" id="JBIRYI010000010">
    <property type="protein sequence ID" value="MFI2488748.1"/>
    <property type="molecule type" value="Genomic_DNA"/>
</dbReference>